<evidence type="ECO:0000259" key="8">
    <source>
        <dbReference type="Pfam" id="PF00892"/>
    </source>
</evidence>
<dbReference type="OrthoDB" id="670680at2759"/>
<dbReference type="InterPro" id="IPR030184">
    <property type="entry name" value="WAT1-related"/>
</dbReference>
<feature type="transmembrane region" description="Helical" evidence="7">
    <location>
        <begin position="100"/>
        <end position="124"/>
    </location>
</feature>
<evidence type="ECO:0000313" key="9">
    <source>
        <dbReference type="EMBL" id="TVU18397.1"/>
    </source>
</evidence>
<keyword evidence="3 7" id="KW-0812">Transmembrane</keyword>
<dbReference type="GO" id="GO:0022857">
    <property type="term" value="F:transmembrane transporter activity"/>
    <property type="evidence" value="ECO:0007669"/>
    <property type="project" value="InterPro"/>
</dbReference>
<feature type="transmembrane region" description="Helical" evidence="7">
    <location>
        <begin position="182"/>
        <end position="205"/>
    </location>
</feature>
<name>A0A5J9U4K3_9POAL</name>
<feature type="transmembrane region" description="Helical" evidence="7">
    <location>
        <begin position="217"/>
        <end position="238"/>
    </location>
</feature>
<feature type="compositionally biased region" description="Basic and acidic residues" evidence="6">
    <location>
        <begin position="339"/>
        <end position="363"/>
    </location>
</feature>
<evidence type="ECO:0000256" key="5">
    <source>
        <dbReference type="ARBA" id="ARBA00023136"/>
    </source>
</evidence>
<feature type="domain" description="EamA" evidence="8">
    <location>
        <begin position="14"/>
        <end position="154"/>
    </location>
</feature>
<feature type="transmembrane region" description="Helical" evidence="7">
    <location>
        <begin position="75"/>
        <end position="94"/>
    </location>
</feature>
<evidence type="ECO:0000256" key="1">
    <source>
        <dbReference type="ARBA" id="ARBA00004141"/>
    </source>
</evidence>
<feature type="transmembrane region" description="Helical" evidence="7">
    <location>
        <begin position="136"/>
        <end position="156"/>
    </location>
</feature>
<dbReference type="EMBL" id="RWGY01000029">
    <property type="protein sequence ID" value="TVU18397.1"/>
    <property type="molecule type" value="Genomic_DNA"/>
</dbReference>
<comment type="subcellular location">
    <subcellularLocation>
        <location evidence="1">Membrane</location>
        <topology evidence="1">Multi-pass membrane protein</topology>
    </subcellularLocation>
</comment>
<dbReference type="GO" id="GO:0016020">
    <property type="term" value="C:membrane"/>
    <property type="evidence" value="ECO:0007669"/>
    <property type="project" value="UniProtKB-SubCell"/>
</dbReference>
<feature type="non-terminal residue" evidence="9">
    <location>
        <position position="1"/>
    </location>
</feature>
<keyword evidence="10" id="KW-1185">Reference proteome</keyword>
<dbReference type="Pfam" id="PF00892">
    <property type="entry name" value="EamA"/>
    <property type="match status" value="2"/>
</dbReference>
<feature type="domain" description="EamA" evidence="8">
    <location>
        <begin position="188"/>
        <end position="325"/>
    </location>
</feature>
<organism evidence="9 10">
    <name type="scientific">Eragrostis curvula</name>
    <name type="common">weeping love grass</name>
    <dbReference type="NCBI Taxonomy" id="38414"/>
    <lineage>
        <taxon>Eukaryota</taxon>
        <taxon>Viridiplantae</taxon>
        <taxon>Streptophyta</taxon>
        <taxon>Embryophyta</taxon>
        <taxon>Tracheophyta</taxon>
        <taxon>Spermatophyta</taxon>
        <taxon>Magnoliopsida</taxon>
        <taxon>Liliopsida</taxon>
        <taxon>Poales</taxon>
        <taxon>Poaceae</taxon>
        <taxon>PACMAD clade</taxon>
        <taxon>Chloridoideae</taxon>
        <taxon>Eragrostideae</taxon>
        <taxon>Eragrostidinae</taxon>
        <taxon>Eragrostis</taxon>
    </lineage>
</organism>
<dbReference type="InterPro" id="IPR037185">
    <property type="entry name" value="EmrE-like"/>
</dbReference>
<comment type="similarity">
    <text evidence="2">Belongs to the drug/metabolite transporter (DMT) superfamily. Plant drug/metabolite exporter (P-DME) (TC 2.A.7.4) family.</text>
</comment>
<feature type="transmembrane region" description="Helical" evidence="7">
    <location>
        <begin position="283"/>
        <end position="302"/>
    </location>
</feature>
<evidence type="ECO:0000256" key="7">
    <source>
        <dbReference type="SAM" id="Phobius"/>
    </source>
</evidence>
<reference evidence="9 10" key="1">
    <citation type="journal article" date="2019" name="Sci. Rep.">
        <title>A high-quality genome of Eragrostis curvula grass provides insights into Poaceae evolution and supports new strategies to enhance forage quality.</title>
        <authorList>
            <person name="Carballo J."/>
            <person name="Santos B.A.C.M."/>
            <person name="Zappacosta D."/>
            <person name="Garbus I."/>
            <person name="Selva J.P."/>
            <person name="Gallo C.A."/>
            <person name="Diaz A."/>
            <person name="Albertini E."/>
            <person name="Caccamo M."/>
            <person name="Echenique V."/>
        </authorList>
    </citation>
    <scope>NUCLEOTIDE SEQUENCE [LARGE SCALE GENOMIC DNA]</scope>
    <source>
        <strain evidence="10">cv. Victoria</strain>
        <tissue evidence="9">Leaf</tissue>
    </source>
</reference>
<accession>A0A5J9U4K3</accession>
<keyword evidence="5 7" id="KW-0472">Membrane</keyword>
<feature type="transmembrane region" description="Helical" evidence="7">
    <location>
        <begin position="12"/>
        <end position="35"/>
    </location>
</feature>
<feature type="region of interest" description="Disordered" evidence="6">
    <location>
        <begin position="336"/>
        <end position="374"/>
    </location>
</feature>
<dbReference type="Gramene" id="TVU18397">
    <property type="protein sequence ID" value="TVU18397"/>
    <property type="gene ID" value="EJB05_34492"/>
</dbReference>
<protein>
    <recommendedName>
        <fullName evidence="8">EamA domain-containing protein</fullName>
    </recommendedName>
</protein>
<evidence type="ECO:0000256" key="2">
    <source>
        <dbReference type="ARBA" id="ARBA00007635"/>
    </source>
</evidence>
<dbReference type="AlphaFoldDB" id="A0A5J9U4K3"/>
<evidence type="ECO:0000313" key="10">
    <source>
        <dbReference type="Proteomes" id="UP000324897"/>
    </source>
</evidence>
<gene>
    <name evidence="9" type="ORF">EJB05_34492</name>
</gene>
<comment type="caution">
    <text evidence="9">The sequence shown here is derived from an EMBL/GenBank/DDBJ whole genome shotgun (WGS) entry which is preliminary data.</text>
</comment>
<dbReference type="PANTHER" id="PTHR31218">
    <property type="entry name" value="WAT1-RELATED PROTEIN"/>
    <property type="match status" value="1"/>
</dbReference>
<proteinExistence type="inferred from homology"/>
<feature type="transmembrane region" description="Helical" evidence="7">
    <location>
        <begin position="250"/>
        <end position="271"/>
    </location>
</feature>
<dbReference type="SUPFAM" id="SSF103481">
    <property type="entry name" value="Multidrug resistance efflux transporter EmrE"/>
    <property type="match status" value="2"/>
</dbReference>
<feature type="transmembrane region" description="Helical" evidence="7">
    <location>
        <begin position="308"/>
        <end position="326"/>
    </location>
</feature>
<evidence type="ECO:0000256" key="4">
    <source>
        <dbReference type="ARBA" id="ARBA00022989"/>
    </source>
</evidence>
<feature type="transmembrane region" description="Helical" evidence="7">
    <location>
        <begin position="41"/>
        <end position="63"/>
    </location>
</feature>
<evidence type="ECO:0000256" key="6">
    <source>
        <dbReference type="SAM" id="MobiDB-lite"/>
    </source>
</evidence>
<dbReference type="Proteomes" id="UP000324897">
    <property type="component" value="Chromosome 7"/>
</dbReference>
<dbReference type="InterPro" id="IPR000620">
    <property type="entry name" value="EamA_dom"/>
</dbReference>
<evidence type="ECO:0000256" key="3">
    <source>
        <dbReference type="ARBA" id="ARBA00022692"/>
    </source>
</evidence>
<keyword evidence="4 7" id="KW-1133">Transmembrane helix</keyword>
<sequence>MSMDAGRRKTIKAYAVAAVIQVIFASTVVISKVAFDRGLSTFVFVFYRLAAASLFLLPLAVLIERRNAPPLSFRLLLKMFLYALVGNTLSMSLYNGSLKYTSAAAASAMCNSIPVITFFLALLLRMEVIKLKSSSGVAKAAGVTLCLAGVLVIALYTGPSLKPLLNRHRVFFAAGHKQHVSMGLWIAGTFVMLLSCVAWSLWIVFQGLLLKEYPNKLLATLIQCLFGTMQSCLVAVVMEKDHPSRWKLGLDLSLIAVVYSGIVGTGVCFFLQTWCVDMKGPVYLAMWNPLSLLLTILCSSLLGESVRLGSILGGVLLVGGLYSVLWGKNCEEAQTTAVSDHEEPSKHAKQSEAERRNALKKIEAPAPSSNPQDYKFDQIQDGLTYDKTMKSFLLDRVCLTYTEYLSIVDVNEHMRPRVSN</sequence>